<evidence type="ECO:0000256" key="7">
    <source>
        <dbReference type="ARBA" id="ARBA00031969"/>
    </source>
</evidence>
<comment type="function">
    <text evidence="10">Reversible hydration of carbon dioxide.</text>
</comment>
<dbReference type="GO" id="GO:0015976">
    <property type="term" value="P:carbon utilization"/>
    <property type="evidence" value="ECO:0007669"/>
    <property type="project" value="InterPro"/>
</dbReference>
<evidence type="ECO:0000313" key="11">
    <source>
        <dbReference type="EMBL" id="SPQ96092.1"/>
    </source>
</evidence>
<feature type="binding site" evidence="9">
    <location>
        <position position="131"/>
    </location>
    <ligand>
        <name>Zn(2+)</name>
        <dbReference type="ChEBI" id="CHEBI:29105"/>
    </ligand>
</feature>
<dbReference type="Proteomes" id="UP000290189">
    <property type="component" value="Unassembled WGS sequence"/>
</dbReference>
<reference evidence="11 12" key="1">
    <citation type="submission" date="2018-03" db="EMBL/GenBank/DDBJ databases">
        <authorList>
            <person name="Fogelqvist J."/>
        </authorList>
    </citation>
    <scope>NUCLEOTIDE SEQUENCE [LARGE SCALE GENOMIC DNA]</scope>
</reference>
<feature type="binding site" evidence="9">
    <location>
        <position position="72"/>
    </location>
    <ligand>
        <name>Zn(2+)</name>
        <dbReference type="ChEBI" id="CHEBI:29105"/>
    </ligand>
</feature>
<geneLocation type="mitochondrion" evidence="11"/>
<evidence type="ECO:0000256" key="6">
    <source>
        <dbReference type="ARBA" id="ARBA00023239"/>
    </source>
</evidence>
<dbReference type="PANTHER" id="PTHR11002:SF76">
    <property type="entry name" value="CARBONIC ANHYDRASE"/>
    <property type="match status" value="1"/>
</dbReference>
<dbReference type="PANTHER" id="PTHR11002">
    <property type="entry name" value="CARBONIC ANHYDRASE"/>
    <property type="match status" value="1"/>
</dbReference>
<dbReference type="Gene3D" id="3.40.1050.10">
    <property type="entry name" value="Carbonic anhydrase"/>
    <property type="match status" value="1"/>
</dbReference>
<dbReference type="Pfam" id="PF00484">
    <property type="entry name" value="Pro_CA"/>
    <property type="match status" value="1"/>
</dbReference>
<comment type="cofactor">
    <cofactor evidence="9">
        <name>Zn(2+)</name>
        <dbReference type="ChEBI" id="CHEBI:29105"/>
    </cofactor>
    <text evidence="9">Binds 1 zinc ion per subunit.</text>
</comment>
<dbReference type="InterPro" id="IPR036874">
    <property type="entry name" value="Carbonic_anhydrase_sf"/>
</dbReference>
<organism evidence="11 12">
    <name type="scientific">Plasmodiophora brassicae</name>
    <name type="common">Clubroot disease agent</name>
    <dbReference type="NCBI Taxonomy" id="37360"/>
    <lineage>
        <taxon>Eukaryota</taxon>
        <taxon>Sar</taxon>
        <taxon>Rhizaria</taxon>
        <taxon>Endomyxa</taxon>
        <taxon>Phytomyxea</taxon>
        <taxon>Plasmodiophorida</taxon>
        <taxon>Plasmodiophoridae</taxon>
        <taxon>Plasmodiophora</taxon>
    </lineage>
</organism>
<evidence type="ECO:0000256" key="4">
    <source>
        <dbReference type="ARBA" id="ARBA00022723"/>
    </source>
</evidence>
<dbReference type="InterPro" id="IPR001765">
    <property type="entry name" value="Carbonic_anhydrase"/>
</dbReference>
<dbReference type="InterPro" id="IPR015892">
    <property type="entry name" value="Carbonic_anhydrase_CS"/>
</dbReference>
<evidence type="ECO:0000256" key="2">
    <source>
        <dbReference type="ARBA" id="ARBA00012925"/>
    </source>
</evidence>
<evidence type="ECO:0000256" key="9">
    <source>
        <dbReference type="PIRSR" id="PIRSR601765-1"/>
    </source>
</evidence>
<comment type="similarity">
    <text evidence="1 10">Belongs to the beta-class carbonic anhydrase family.</text>
</comment>
<dbReference type="PROSITE" id="PS00705">
    <property type="entry name" value="PROK_CO2_ANHYDRASE_2"/>
    <property type="match status" value="1"/>
</dbReference>
<dbReference type="SMART" id="SM00947">
    <property type="entry name" value="Pro_CA"/>
    <property type="match status" value="1"/>
</dbReference>
<sequence length="249" mass="28049">MLSRAGVRVASRRARFSKLIGAQFDESGGFSKEFGGFNEIFEGNRRWIESRDPSFFAMHAESQAPRYLWIGCSDSRVSAQNITGLTTGQVFVHRNIANTVIVTDTSMLSVLEYAVCALKVPHIIVCGHYGCGGVQAALEKHDEGTLSNWLCNIRDVHRVHRKEIEAIGDDRELQVRRLVELNVKEQCINLLKTATVQRSLRETGMPHVHGMVYDIQDGVLKELQIDFRSIMGNLADVYSLYAHMHETNE</sequence>
<dbReference type="EC" id="4.2.1.1" evidence="2 10"/>
<dbReference type="SUPFAM" id="SSF53056">
    <property type="entry name" value="beta-carbonic anhydrase, cab"/>
    <property type="match status" value="1"/>
</dbReference>
<keyword evidence="11" id="KW-0496">Mitochondrion</keyword>
<dbReference type="FunFam" id="3.40.1050.10:FF:000001">
    <property type="entry name" value="Carbonic anhydrase"/>
    <property type="match status" value="1"/>
</dbReference>
<evidence type="ECO:0000256" key="5">
    <source>
        <dbReference type="ARBA" id="ARBA00022833"/>
    </source>
</evidence>
<dbReference type="GO" id="GO:0004089">
    <property type="term" value="F:carbonate dehydratase activity"/>
    <property type="evidence" value="ECO:0007669"/>
    <property type="project" value="UniProtKB-UniRule"/>
</dbReference>
<dbReference type="CDD" id="cd00883">
    <property type="entry name" value="beta_CA_cladeA"/>
    <property type="match status" value="1"/>
</dbReference>
<dbReference type="GO" id="GO:0008270">
    <property type="term" value="F:zinc ion binding"/>
    <property type="evidence" value="ECO:0007669"/>
    <property type="project" value="UniProtKB-UniRule"/>
</dbReference>
<comment type="catalytic activity">
    <reaction evidence="8 10">
        <text>hydrogencarbonate + H(+) = CO2 + H2O</text>
        <dbReference type="Rhea" id="RHEA:10748"/>
        <dbReference type="ChEBI" id="CHEBI:15377"/>
        <dbReference type="ChEBI" id="CHEBI:15378"/>
        <dbReference type="ChEBI" id="CHEBI:16526"/>
        <dbReference type="ChEBI" id="CHEBI:17544"/>
        <dbReference type="EC" id="4.2.1.1"/>
    </reaction>
</comment>
<proteinExistence type="inferred from homology"/>
<keyword evidence="5 9" id="KW-0862">Zinc</keyword>
<dbReference type="PROSITE" id="PS00704">
    <property type="entry name" value="PROK_CO2_ANHYDRASE_1"/>
    <property type="match status" value="1"/>
</dbReference>
<dbReference type="AlphaFoldDB" id="A0A3P3Y7E2"/>
<feature type="binding site" evidence="9">
    <location>
        <position position="74"/>
    </location>
    <ligand>
        <name>Zn(2+)</name>
        <dbReference type="ChEBI" id="CHEBI:29105"/>
    </ligand>
</feature>
<evidence type="ECO:0000256" key="3">
    <source>
        <dbReference type="ARBA" id="ARBA00014628"/>
    </source>
</evidence>
<evidence type="ECO:0000313" key="12">
    <source>
        <dbReference type="Proteomes" id="UP000290189"/>
    </source>
</evidence>
<accession>A0A3P3Y7E2</accession>
<keyword evidence="4 9" id="KW-0479">Metal-binding</keyword>
<gene>
    <name evidence="11" type="ORF">PLBR_LOCUS3307</name>
</gene>
<feature type="binding site" evidence="9">
    <location>
        <position position="128"/>
    </location>
    <ligand>
        <name>Zn(2+)</name>
        <dbReference type="ChEBI" id="CHEBI:29105"/>
    </ligand>
</feature>
<evidence type="ECO:0000256" key="10">
    <source>
        <dbReference type="RuleBase" id="RU003956"/>
    </source>
</evidence>
<evidence type="ECO:0000256" key="1">
    <source>
        <dbReference type="ARBA" id="ARBA00006217"/>
    </source>
</evidence>
<evidence type="ECO:0000256" key="8">
    <source>
        <dbReference type="ARBA" id="ARBA00048348"/>
    </source>
</evidence>
<keyword evidence="6 10" id="KW-0456">Lyase</keyword>
<dbReference type="EMBL" id="OVEO01000005">
    <property type="protein sequence ID" value="SPQ96092.1"/>
    <property type="molecule type" value="Genomic_DNA"/>
</dbReference>
<name>A0A3P3Y7E2_PLABS</name>
<protein>
    <recommendedName>
        <fullName evidence="3 10">Carbonic anhydrase</fullName>
        <ecNumber evidence="2 10">4.2.1.1</ecNumber>
    </recommendedName>
    <alternativeName>
        <fullName evidence="7 10">Carbonate dehydratase</fullName>
    </alternativeName>
</protein>